<dbReference type="GO" id="GO:0044550">
    <property type="term" value="P:secondary metabolite biosynthetic process"/>
    <property type="evidence" value="ECO:0007669"/>
    <property type="project" value="TreeGrafter"/>
</dbReference>
<proteinExistence type="predicted"/>
<dbReference type="GO" id="GO:0008610">
    <property type="term" value="P:lipid biosynthetic process"/>
    <property type="evidence" value="ECO:0007669"/>
    <property type="project" value="UniProtKB-ARBA"/>
</dbReference>
<dbReference type="Gene3D" id="3.30.559.30">
    <property type="entry name" value="Nonribosomal peptide synthetase, condensation domain"/>
    <property type="match status" value="1"/>
</dbReference>
<sequence>MECDHGALPLTRGQLDIWLAEEAGGSDAKWHLGMLGRIDGAIEHGVLERAVRQVVHEAEPLRAAFSELDGQIFQTVVDHPDVELARHDLSGSSDPMGDAYRIAASIQRAPMPLDGPLFKFALMQVRPDDFYFFVCCHHIATDGIGMGLLCHRIAAVYSALATDAPVPPPIFGSLRDLIDCEAEYEVSDDYTEDESYWANYGPVESESRHSSGPIATGRVGTYEPSAPIQLDPCIVARTRELSQALGVRRAAVITAACALLVHGEVGGRDVVLDFPVSRRVRPEALLVPGMSSGVVPLRLAMSSATTVADFCGHVDMRIREALRHQRFPLRAIESVIGFQRGGRVSHRAAINFIPTTRLADFAGAAGSGTVTHTGLVDQFGVVFIKNGEELFLSTSGVGELFVDCDARALADRFERLLSAMTADPGRPLGAVPVRDEAECPQLDAWSNQDALIRPMPRARSIPEAFGEWAVSAPDAVAVSFGDSAITYRGLDEASNRLAHLLIGCGAGPGERVALLFSRSIEAVVAIMGVLKTGAAYVPIDPSVPDARLEFVLSDAEPVVAVTTDELADRLSGCGLTVIDIADRAVYGSPSSALPTTPDPDDVAYMIYTSGTTGAPKGVAIAHHNVTHLLEAIDADVELSAGQAWSQCHSLAFDYSVWEIFGALLHGGRLVVVPEAVTRAPEELHALLRRERVSVLSQTPSAFYALQTVDALAVEPLG</sequence>
<dbReference type="GO" id="GO:0003824">
    <property type="term" value="F:catalytic activity"/>
    <property type="evidence" value="ECO:0007669"/>
    <property type="project" value="InterPro"/>
</dbReference>
<dbReference type="InterPro" id="IPR023213">
    <property type="entry name" value="CAT-like_dom_sf"/>
</dbReference>
<dbReference type="SUPFAM" id="SSF56801">
    <property type="entry name" value="Acetyl-CoA synthetase-like"/>
    <property type="match status" value="1"/>
</dbReference>
<dbReference type="Gene3D" id="3.40.50.980">
    <property type="match status" value="2"/>
</dbReference>
<organism evidence="3 4">
    <name type="scientific">Mycobacteroides saopaulense</name>
    <dbReference type="NCBI Taxonomy" id="1578165"/>
    <lineage>
        <taxon>Bacteria</taxon>
        <taxon>Bacillati</taxon>
        <taxon>Actinomycetota</taxon>
        <taxon>Actinomycetes</taxon>
        <taxon>Mycobacteriales</taxon>
        <taxon>Mycobacteriaceae</taxon>
        <taxon>Mycobacteroides</taxon>
    </lineage>
</organism>
<dbReference type="EMBL" id="MVII01000037">
    <property type="protein sequence ID" value="ORB50061.1"/>
    <property type="molecule type" value="Genomic_DNA"/>
</dbReference>
<dbReference type="Pfam" id="PF00501">
    <property type="entry name" value="AMP-binding"/>
    <property type="match status" value="1"/>
</dbReference>
<dbReference type="UniPathway" id="UPA00011"/>
<dbReference type="SUPFAM" id="SSF52777">
    <property type="entry name" value="CoA-dependent acyltransferases"/>
    <property type="match status" value="2"/>
</dbReference>
<dbReference type="FunFam" id="3.40.50.980:FF:000001">
    <property type="entry name" value="Non-ribosomal peptide synthetase"/>
    <property type="match status" value="1"/>
</dbReference>
<dbReference type="InterPro" id="IPR001242">
    <property type="entry name" value="Condensation_dom"/>
</dbReference>
<dbReference type="AlphaFoldDB" id="A0A1X0IPY4"/>
<dbReference type="InterPro" id="IPR020459">
    <property type="entry name" value="AMP-binding"/>
</dbReference>
<dbReference type="InterPro" id="IPR000873">
    <property type="entry name" value="AMP-dep_synth/lig_dom"/>
</dbReference>
<dbReference type="InterPro" id="IPR020845">
    <property type="entry name" value="AMP-binding_CS"/>
</dbReference>
<evidence type="ECO:0000259" key="1">
    <source>
        <dbReference type="Pfam" id="PF00501"/>
    </source>
</evidence>
<feature type="domain" description="Condensation" evidence="2">
    <location>
        <begin position="7"/>
        <end position="340"/>
    </location>
</feature>
<protein>
    <submittedName>
        <fullName evidence="3">Non-ribosomal peptide synthetase</fullName>
    </submittedName>
</protein>
<evidence type="ECO:0000259" key="2">
    <source>
        <dbReference type="Pfam" id="PF00668"/>
    </source>
</evidence>
<dbReference type="GO" id="GO:0043041">
    <property type="term" value="P:amino acid activation for nonribosomal peptide biosynthetic process"/>
    <property type="evidence" value="ECO:0007669"/>
    <property type="project" value="TreeGrafter"/>
</dbReference>
<dbReference type="GO" id="GO:0005737">
    <property type="term" value="C:cytoplasm"/>
    <property type="evidence" value="ECO:0007669"/>
    <property type="project" value="TreeGrafter"/>
</dbReference>
<dbReference type="PANTHER" id="PTHR45527">
    <property type="entry name" value="NONRIBOSOMAL PEPTIDE SYNTHETASE"/>
    <property type="match status" value="1"/>
</dbReference>
<reference evidence="3 4" key="1">
    <citation type="submission" date="2016-12" db="EMBL/GenBank/DDBJ databases">
        <title>The new phylogeny of genus Mycobacterium.</title>
        <authorList>
            <person name="Tortoli E."/>
            <person name="Trovato A."/>
            <person name="Cirillo D.M."/>
        </authorList>
    </citation>
    <scope>NUCLEOTIDE SEQUENCE [LARGE SCALE GENOMIC DNA]</scope>
    <source>
        <strain evidence="3 4">CCUG 66554</strain>
    </source>
</reference>
<evidence type="ECO:0000313" key="4">
    <source>
        <dbReference type="Proteomes" id="UP000192434"/>
    </source>
</evidence>
<dbReference type="RefSeq" id="WP_165757506.1">
    <property type="nucleotide sequence ID" value="NZ_MVII01000037.1"/>
</dbReference>
<comment type="caution">
    <text evidence="3">The sequence shown here is derived from an EMBL/GenBank/DDBJ whole genome shotgun (WGS) entry which is preliminary data.</text>
</comment>
<dbReference type="Proteomes" id="UP000192434">
    <property type="component" value="Unassembled WGS sequence"/>
</dbReference>
<feature type="domain" description="AMP-dependent synthetase/ligase" evidence="1">
    <location>
        <begin position="467"/>
        <end position="707"/>
    </location>
</feature>
<evidence type="ECO:0000313" key="3">
    <source>
        <dbReference type="EMBL" id="ORB50061.1"/>
    </source>
</evidence>
<dbReference type="PRINTS" id="PR00154">
    <property type="entry name" value="AMPBINDING"/>
</dbReference>
<dbReference type="GO" id="GO:0031177">
    <property type="term" value="F:phosphopantetheine binding"/>
    <property type="evidence" value="ECO:0007669"/>
    <property type="project" value="TreeGrafter"/>
</dbReference>
<dbReference type="PROSITE" id="PS00455">
    <property type="entry name" value="AMP_BINDING"/>
    <property type="match status" value="1"/>
</dbReference>
<accession>A0A1X0IPY4</accession>
<dbReference type="Pfam" id="PF00668">
    <property type="entry name" value="Condensation"/>
    <property type="match status" value="1"/>
</dbReference>
<dbReference type="PANTHER" id="PTHR45527:SF14">
    <property type="entry name" value="PLIPASTATIN SYNTHASE SUBUNIT B"/>
    <property type="match status" value="1"/>
</dbReference>
<gene>
    <name evidence="3" type="ORF">BST43_22670</name>
</gene>
<name>A0A1X0IPY4_9MYCO</name>
<feature type="non-terminal residue" evidence="3">
    <location>
        <position position="717"/>
    </location>
</feature>
<dbReference type="Gene3D" id="3.30.559.10">
    <property type="entry name" value="Chloramphenicol acetyltransferase-like domain"/>
    <property type="match status" value="1"/>
</dbReference>